<dbReference type="InterPro" id="IPR011652">
    <property type="entry name" value="MORN_2"/>
</dbReference>
<gene>
    <name evidence="2" type="ORF">SAMN05216474_0645</name>
</gene>
<feature type="signal peptide" evidence="1">
    <location>
        <begin position="1"/>
        <end position="18"/>
    </location>
</feature>
<evidence type="ECO:0000313" key="2">
    <source>
        <dbReference type="EMBL" id="SFT45238.1"/>
    </source>
</evidence>
<organism evidence="2 3">
    <name type="scientific">Lishizhenia tianjinensis</name>
    <dbReference type="NCBI Taxonomy" id="477690"/>
    <lineage>
        <taxon>Bacteria</taxon>
        <taxon>Pseudomonadati</taxon>
        <taxon>Bacteroidota</taxon>
        <taxon>Flavobacteriia</taxon>
        <taxon>Flavobacteriales</taxon>
        <taxon>Crocinitomicaceae</taxon>
        <taxon>Lishizhenia</taxon>
    </lineage>
</organism>
<name>A0A1I6Y423_9FLAO</name>
<accession>A0A1I6Y423</accession>
<keyword evidence="1" id="KW-0732">Signal</keyword>
<feature type="chain" id="PRO_5014595468" evidence="1">
    <location>
        <begin position="19"/>
        <end position="251"/>
    </location>
</feature>
<keyword evidence="3" id="KW-1185">Reference proteome</keyword>
<dbReference type="AlphaFoldDB" id="A0A1I6Y423"/>
<dbReference type="Gene3D" id="2.20.110.10">
    <property type="entry name" value="Histone H3 K4-specific methyltransferase SET7/9 N-terminal domain"/>
    <property type="match status" value="3"/>
</dbReference>
<proteinExistence type="predicted"/>
<protein>
    <submittedName>
        <fullName evidence="2">Antitoxin component YwqK of the YwqJK toxin-antitoxin module</fullName>
    </submittedName>
</protein>
<evidence type="ECO:0000313" key="3">
    <source>
        <dbReference type="Proteomes" id="UP000236454"/>
    </source>
</evidence>
<dbReference type="Proteomes" id="UP000236454">
    <property type="component" value="Unassembled WGS sequence"/>
</dbReference>
<reference evidence="2 3" key="1">
    <citation type="submission" date="2016-10" db="EMBL/GenBank/DDBJ databases">
        <authorList>
            <person name="de Groot N.N."/>
        </authorList>
    </citation>
    <scope>NUCLEOTIDE SEQUENCE [LARGE SCALE GENOMIC DNA]</scope>
    <source>
        <strain evidence="2 3">CGMCC 1.7005</strain>
    </source>
</reference>
<sequence length="251" mass="29132">MRNILFFTFLIISGVLFAQPNKVDAQGRKQGEWGKKYENKTVYMYKGQFKNDKPVGKFIYWYPNNEIKAIIIHDENSNRSVAYTYHENGKMMSYGIYRDQKKDSVWNYYGTSERLSLKETYKNGVLHGVKTIYYVPQELGKPTTQVAKTITYKNGVLDGPMKAYFDNGVLKESGNYTDGKRNGVFKMYTPSGNLQFTYRYKMDKYHGWQQTFDAKGLVIGSKYYVHGKELKGEALDKYMAKLKEKGVNPND</sequence>
<dbReference type="Pfam" id="PF07661">
    <property type="entry name" value="MORN_2"/>
    <property type="match status" value="3"/>
</dbReference>
<dbReference type="RefSeq" id="WP_090246251.1">
    <property type="nucleotide sequence ID" value="NZ_FPAS01000001.1"/>
</dbReference>
<dbReference type="SUPFAM" id="SSF82185">
    <property type="entry name" value="Histone H3 K4-specific methyltransferase SET7/9 N-terminal domain"/>
    <property type="match status" value="2"/>
</dbReference>
<dbReference type="EMBL" id="FPAS01000001">
    <property type="protein sequence ID" value="SFT45238.1"/>
    <property type="molecule type" value="Genomic_DNA"/>
</dbReference>
<dbReference type="STRING" id="477690.SAMN05216474_0645"/>
<evidence type="ECO:0000256" key="1">
    <source>
        <dbReference type="SAM" id="SignalP"/>
    </source>
</evidence>
<dbReference type="OrthoDB" id="9785122at2"/>